<comment type="subcellular location">
    <subcellularLocation>
        <location evidence="1">Membrane</location>
        <topology evidence="1">Multi-pass membrane protein</topology>
    </subcellularLocation>
</comment>
<accession>A0A7M5UY40</accession>
<evidence type="ECO:0000256" key="4">
    <source>
        <dbReference type="ARBA" id="ARBA00023136"/>
    </source>
</evidence>
<evidence type="ECO:0000313" key="6">
    <source>
        <dbReference type="EnsemblMetazoa" id="CLYHEMP006282.1"/>
    </source>
</evidence>
<dbReference type="GO" id="GO:0016020">
    <property type="term" value="C:membrane"/>
    <property type="evidence" value="ECO:0007669"/>
    <property type="project" value="UniProtKB-SubCell"/>
</dbReference>
<evidence type="ECO:0000256" key="5">
    <source>
        <dbReference type="SAM" id="Phobius"/>
    </source>
</evidence>
<proteinExistence type="predicted"/>
<protein>
    <submittedName>
        <fullName evidence="6">Uncharacterized protein</fullName>
    </submittedName>
</protein>
<feature type="transmembrane region" description="Helical" evidence="5">
    <location>
        <begin position="73"/>
        <end position="94"/>
    </location>
</feature>
<dbReference type="Gene3D" id="1.20.140.150">
    <property type="match status" value="1"/>
</dbReference>
<dbReference type="InterPro" id="IPR004031">
    <property type="entry name" value="PMP22/EMP/MP20/Claudin"/>
</dbReference>
<dbReference type="GeneID" id="136808271"/>
<evidence type="ECO:0000313" key="7">
    <source>
        <dbReference type="Proteomes" id="UP000594262"/>
    </source>
</evidence>
<dbReference type="Proteomes" id="UP000594262">
    <property type="component" value="Unplaced"/>
</dbReference>
<feature type="transmembrane region" description="Helical" evidence="5">
    <location>
        <begin position="7"/>
        <end position="33"/>
    </location>
</feature>
<dbReference type="EnsemblMetazoa" id="CLYHEMT006282.1">
    <property type="protein sequence ID" value="CLYHEMP006282.1"/>
    <property type="gene ID" value="CLYHEMG006282"/>
</dbReference>
<organism evidence="6 7">
    <name type="scientific">Clytia hemisphaerica</name>
    <dbReference type="NCBI Taxonomy" id="252671"/>
    <lineage>
        <taxon>Eukaryota</taxon>
        <taxon>Metazoa</taxon>
        <taxon>Cnidaria</taxon>
        <taxon>Hydrozoa</taxon>
        <taxon>Hydroidolina</taxon>
        <taxon>Leptothecata</taxon>
        <taxon>Obeliida</taxon>
        <taxon>Clytiidae</taxon>
        <taxon>Clytia</taxon>
    </lineage>
</organism>
<keyword evidence="3 5" id="KW-1133">Transmembrane helix</keyword>
<evidence type="ECO:0000256" key="3">
    <source>
        <dbReference type="ARBA" id="ARBA00022989"/>
    </source>
</evidence>
<feature type="transmembrane region" description="Helical" evidence="5">
    <location>
        <begin position="138"/>
        <end position="162"/>
    </location>
</feature>
<evidence type="ECO:0000256" key="1">
    <source>
        <dbReference type="ARBA" id="ARBA00004141"/>
    </source>
</evidence>
<sequence length="166" mass="17953">MASMDKACYCFIWLILTCGTICLLTGAGTSYWLSNNNNDGHQGIFQKCEPASILASGCETSVIKFWQAKVPEAARLCLIASMGLLVLATLLSCISPCIEKDISFAYVLMDLGAFLTALAALVLYTVEYKDVADKSWGWSYILAWVGCSLHALGVTLLCWAGCVEAE</sequence>
<keyword evidence="4 5" id="KW-0472">Membrane</keyword>
<reference evidence="6" key="1">
    <citation type="submission" date="2021-01" db="UniProtKB">
        <authorList>
            <consortium name="EnsemblMetazoa"/>
        </authorList>
    </citation>
    <scope>IDENTIFICATION</scope>
</reference>
<dbReference type="Pfam" id="PF00822">
    <property type="entry name" value="PMP22_Claudin"/>
    <property type="match status" value="1"/>
</dbReference>
<dbReference type="OrthoDB" id="6126739at2759"/>
<keyword evidence="2 5" id="KW-0812">Transmembrane</keyword>
<name>A0A7M5UY40_9CNID</name>
<dbReference type="AlphaFoldDB" id="A0A7M5UY40"/>
<dbReference type="RefSeq" id="XP_066920914.1">
    <property type="nucleotide sequence ID" value="XM_067064813.1"/>
</dbReference>
<keyword evidence="7" id="KW-1185">Reference proteome</keyword>
<feature type="transmembrane region" description="Helical" evidence="5">
    <location>
        <begin position="106"/>
        <end position="126"/>
    </location>
</feature>
<evidence type="ECO:0000256" key="2">
    <source>
        <dbReference type="ARBA" id="ARBA00022692"/>
    </source>
</evidence>